<accession>Q5DNU5</accession>
<evidence type="ECO:0000256" key="3">
    <source>
        <dbReference type="ARBA" id="ARBA00022692"/>
    </source>
</evidence>
<evidence type="ECO:0000256" key="4">
    <source>
        <dbReference type="ARBA" id="ARBA00022989"/>
    </source>
</evidence>
<dbReference type="InterPro" id="IPR050448">
    <property type="entry name" value="OpgB/LTA_synthase_biosynth"/>
</dbReference>
<dbReference type="EMBL" id="AY558875">
    <property type="protein sequence ID" value="AAT45216.1"/>
    <property type="molecule type" value="Genomic_DNA"/>
</dbReference>
<keyword evidence="4 6" id="KW-1133">Transmembrane helix</keyword>
<dbReference type="PANTHER" id="PTHR47371">
    <property type="entry name" value="LIPOTEICHOIC ACID SYNTHASE"/>
    <property type="match status" value="1"/>
</dbReference>
<feature type="transmembrane region" description="Helical" evidence="6">
    <location>
        <begin position="242"/>
        <end position="259"/>
    </location>
</feature>
<dbReference type="PANTHER" id="PTHR47371:SF3">
    <property type="entry name" value="PHOSPHOGLYCEROL TRANSFERASE I"/>
    <property type="match status" value="1"/>
</dbReference>
<dbReference type="SUPFAM" id="SSF53649">
    <property type="entry name" value="Alkaline phosphatase-like"/>
    <property type="match status" value="1"/>
</dbReference>
<comment type="subcellular location">
    <subcellularLocation>
        <location evidence="1">Cell membrane</location>
        <topology evidence="1">Multi-pass membrane protein</topology>
    </subcellularLocation>
</comment>
<organism evidence="8">
    <name type="scientific">Burkholderia cenocepacia</name>
    <dbReference type="NCBI Taxonomy" id="95486"/>
    <lineage>
        <taxon>Bacteria</taxon>
        <taxon>Pseudomonadati</taxon>
        <taxon>Pseudomonadota</taxon>
        <taxon>Betaproteobacteria</taxon>
        <taxon>Burkholderiales</taxon>
        <taxon>Burkholderiaceae</taxon>
        <taxon>Burkholderia</taxon>
        <taxon>Burkholderia cepacia complex</taxon>
    </lineage>
</organism>
<dbReference type="InterPro" id="IPR017850">
    <property type="entry name" value="Alkaline_phosphatase_core_sf"/>
</dbReference>
<feature type="transmembrane region" description="Helical" evidence="6">
    <location>
        <begin position="73"/>
        <end position="93"/>
    </location>
</feature>
<evidence type="ECO:0000256" key="2">
    <source>
        <dbReference type="ARBA" id="ARBA00022475"/>
    </source>
</evidence>
<gene>
    <name evidence="8" type="primary">wcbQ</name>
</gene>
<reference evidence="8" key="1">
    <citation type="submission" date="2004-02" db="EMBL/GenBank/DDBJ databases">
        <title>Identification of a Capsular Polysaccharide Gene Cluster as a Potential Virulence Determinant of Burkholderia cenocepacia.</title>
        <authorList>
            <person name="Kim J.Y."/>
            <person name="Krasan G.P."/>
            <person name="Liu L."/>
            <person name="Spilker T."/>
            <person name="Blackwood R.A."/>
            <person name="LiPuma J.J."/>
        </authorList>
    </citation>
    <scope>NUCLEOTIDE SEQUENCE</scope>
    <source>
        <strain evidence="8">PHDC</strain>
    </source>
</reference>
<dbReference type="InterPro" id="IPR000917">
    <property type="entry name" value="Sulfatase_N"/>
</dbReference>
<keyword evidence="5 6" id="KW-0472">Membrane</keyword>
<sequence>MCFPVTNHSYGRPTRLPAAYVLDLRPNAPKSRFRRCLRWACDYLTFYRCGSQTPSCHACPTFHERGNSLSGELATHGFAIAAALVLSFVADLVARPRGAWRRPPVAILLHVFAVICVFCAAFSLTIRPLFSAFVAVALVGLLAAVSNAKYESLLEPFVFTDLSLFSQLFSHPRLYLPFLSAGKVAAIAACVMLLTSGYMLESPSFPSFRGVAIVAAAMCFLGARWFAAHLALSLVASDDQNRFGFFSVFVAYLLNGLRVSTIREFERQAGLGPFASGAPATRPDVVVIQSESFFDIRRAGPAINRDILSRFDQACREARVYGELTVPAWGANTMRTEFALLTGLGADRLGYARFYPYAFVRRACASIASWFRRGGYATVAIHPYYADFFGRDRVFPLMGFERLVGIEAFADAPRFGPYVSDSAVADAIIETLDEPTDGPKFIFAMTMENHGPFHLEALPAGEMHFQHALGTDPVWRDLTVYLRHIENADAMIGRLLDHLRTSDRETVVCFYGDHVPALPHVFDKLGVSPQTSDYFIWRNYGTDTPECRNLAAEELGSVLLHVVQDDGHRAEQPHASEKAT</sequence>
<dbReference type="AlphaFoldDB" id="Q5DNU5"/>
<dbReference type="Gene3D" id="3.40.720.10">
    <property type="entry name" value="Alkaline Phosphatase, subunit A"/>
    <property type="match status" value="1"/>
</dbReference>
<protein>
    <submittedName>
        <fullName evidence="8">WcbQ</fullName>
    </submittedName>
</protein>
<name>Q5DNU5_9BURK</name>
<feature type="transmembrane region" description="Helical" evidence="6">
    <location>
        <begin position="129"/>
        <end position="146"/>
    </location>
</feature>
<keyword evidence="2" id="KW-1003">Cell membrane</keyword>
<evidence type="ECO:0000256" key="6">
    <source>
        <dbReference type="SAM" id="Phobius"/>
    </source>
</evidence>
<proteinExistence type="predicted"/>
<evidence type="ECO:0000256" key="1">
    <source>
        <dbReference type="ARBA" id="ARBA00004651"/>
    </source>
</evidence>
<feature type="transmembrane region" description="Helical" evidence="6">
    <location>
        <begin position="105"/>
        <end position="123"/>
    </location>
</feature>
<dbReference type="Pfam" id="PF00884">
    <property type="entry name" value="Sulfatase"/>
    <property type="match status" value="1"/>
</dbReference>
<evidence type="ECO:0000259" key="7">
    <source>
        <dbReference type="Pfam" id="PF00884"/>
    </source>
</evidence>
<dbReference type="CDD" id="cd16015">
    <property type="entry name" value="LTA_synthase"/>
    <property type="match status" value="1"/>
</dbReference>
<evidence type="ECO:0000256" key="5">
    <source>
        <dbReference type="ARBA" id="ARBA00023136"/>
    </source>
</evidence>
<evidence type="ECO:0000313" key="8">
    <source>
        <dbReference type="EMBL" id="AAT45216.1"/>
    </source>
</evidence>
<dbReference type="GO" id="GO:0005886">
    <property type="term" value="C:plasma membrane"/>
    <property type="evidence" value="ECO:0007669"/>
    <property type="project" value="UniProtKB-SubCell"/>
</dbReference>
<feature type="transmembrane region" description="Helical" evidence="6">
    <location>
        <begin position="175"/>
        <end position="200"/>
    </location>
</feature>
<keyword evidence="3 6" id="KW-0812">Transmembrane</keyword>
<feature type="domain" description="Sulfatase N-terminal" evidence="7">
    <location>
        <begin position="283"/>
        <end position="542"/>
    </location>
</feature>
<feature type="transmembrane region" description="Helical" evidence="6">
    <location>
        <begin position="212"/>
        <end position="236"/>
    </location>
</feature>